<organism evidence="2 3">
    <name type="scientific">Chiloscyllium punctatum</name>
    <name type="common">Brownbanded bambooshark</name>
    <name type="synonym">Hemiscyllium punctatum</name>
    <dbReference type="NCBI Taxonomy" id="137246"/>
    <lineage>
        <taxon>Eukaryota</taxon>
        <taxon>Metazoa</taxon>
        <taxon>Chordata</taxon>
        <taxon>Craniata</taxon>
        <taxon>Vertebrata</taxon>
        <taxon>Chondrichthyes</taxon>
        <taxon>Elasmobranchii</taxon>
        <taxon>Galeomorphii</taxon>
        <taxon>Galeoidea</taxon>
        <taxon>Orectolobiformes</taxon>
        <taxon>Hemiscylliidae</taxon>
        <taxon>Chiloscyllium</taxon>
    </lineage>
</organism>
<name>A0A401TFK5_CHIPU</name>
<comment type="caution">
    <text evidence="2">The sequence shown here is derived from an EMBL/GenBank/DDBJ whole genome shotgun (WGS) entry which is preliminary data.</text>
</comment>
<feature type="region of interest" description="Disordered" evidence="1">
    <location>
        <begin position="113"/>
        <end position="167"/>
    </location>
</feature>
<reference evidence="2 3" key="1">
    <citation type="journal article" date="2018" name="Nat. Ecol. Evol.">
        <title>Shark genomes provide insights into elasmobranch evolution and the origin of vertebrates.</title>
        <authorList>
            <person name="Hara Y"/>
            <person name="Yamaguchi K"/>
            <person name="Onimaru K"/>
            <person name="Kadota M"/>
            <person name="Koyanagi M"/>
            <person name="Keeley SD"/>
            <person name="Tatsumi K"/>
            <person name="Tanaka K"/>
            <person name="Motone F"/>
            <person name="Kageyama Y"/>
            <person name="Nozu R"/>
            <person name="Adachi N"/>
            <person name="Nishimura O"/>
            <person name="Nakagawa R"/>
            <person name="Tanegashima C"/>
            <person name="Kiyatake I"/>
            <person name="Matsumoto R"/>
            <person name="Murakumo K"/>
            <person name="Nishida K"/>
            <person name="Terakita A"/>
            <person name="Kuratani S"/>
            <person name="Sato K"/>
            <person name="Hyodo S Kuraku.S."/>
        </authorList>
    </citation>
    <scope>NUCLEOTIDE SEQUENCE [LARGE SCALE GENOMIC DNA]</scope>
</reference>
<feature type="non-terminal residue" evidence="2">
    <location>
        <position position="666"/>
    </location>
</feature>
<feature type="region of interest" description="Disordered" evidence="1">
    <location>
        <begin position="336"/>
        <end position="385"/>
    </location>
</feature>
<feature type="compositionally biased region" description="Basic and acidic residues" evidence="1">
    <location>
        <begin position="146"/>
        <end position="162"/>
    </location>
</feature>
<dbReference type="EMBL" id="BEZZ01058693">
    <property type="protein sequence ID" value="GCC41427.1"/>
    <property type="molecule type" value="Genomic_DNA"/>
</dbReference>
<accession>A0A401TFK5</accession>
<feature type="region of interest" description="Disordered" evidence="1">
    <location>
        <begin position="402"/>
        <end position="429"/>
    </location>
</feature>
<protein>
    <submittedName>
        <fullName evidence="2">Uncharacterized protein</fullName>
    </submittedName>
</protein>
<evidence type="ECO:0000256" key="1">
    <source>
        <dbReference type="SAM" id="MobiDB-lite"/>
    </source>
</evidence>
<feature type="region of interest" description="Disordered" evidence="1">
    <location>
        <begin position="502"/>
        <end position="557"/>
    </location>
</feature>
<dbReference type="AlphaFoldDB" id="A0A401TFK5"/>
<gene>
    <name evidence="2" type="ORF">chiPu_0025441</name>
</gene>
<keyword evidence="3" id="KW-1185">Reference proteome</keyword>
<feature type="compositionally biased region" description="Polar residues" evidence="1">
    <location>
        <begin position="338"/>
        <end position="348"/>
    </location>
</feature>
<sequence length="666" mass="72030">DIKVCDLPEDDSGQLFPDSVSEEGIDADLTAEDSAQSGRECLMEKELNLLELEKISQSGTELHSGKVQTLSPLGMVSTEHLREGEHGDRTTTGSSVPLMTMSLSGQLQGNSTVMEDSAGVSGKDLSESDKADGLVSDVSPGAVKESLTEEKQIEGQPEEIRNNKTGRKWGDDLTLPVEEILIRADQTDPCKMKDSVNWEGVIEGDKELTGGLWGKVSTPSKLRAMADKDEAYGLPKDYTNQLPISEQTQTYTAVAKNIVQSLSEQDHSCGLLMQAFPQLIRVSQSEGSQTLMGELPTHDNPDFVFDQEQTITAATESTDQLPKEYSSGVNQAYGLSVEGTQKSPTVSVSERELTGNQPRRGPTQLSTSSPVRTNRCDHPTMTGSGQLSELALRGYIEVCDLPGDDSGQLPPDSVSEEGTDADLTAENSAQSGRECLMKKELNVLESEEISHSETELHSGKVQALGPLGVDATECLREGEHGERLTTRSSVPLMTTSLSGQFQGDRTVMEDLPAGSGKDLSERPQADGLVSDTSPEAVTEPLSEEKQTQGQCEDIQESMTSGKWGEDLTLSVERILIRADQTNPRKMKDSLYWEGVIQGEQKLTGGCWGKVSPPPKIGAMAVQDDAYGLPSDDTDRLPISEQTQTYTAEAKNIVQPLSEQDHSYGLL</sequence>
<evidence type="ECO:0000313" key="3">
    <source>
        <dbReference type="Proteomes" id="UP000287033"/>
    </source>
</evidence>
<feature type="non-terminal residue" evidence="2">
    <location>
        <position position="1"/>
    </location>
</feature>
<proteinExistence type="predicted"/>
<evidence type="ECO:0000313" key="2">
    <source>
        <dbReference type="EMBL" id="GCC41427.1"/>
    </source>
</evidence>
<dbReference type="Proteomes" id="UP000287033">
    <property type="component" value="Unassembled WGS sequence"/>
</dbReference>
<feature type="region of interest" description="Disordered" evidence="1">
    <location>
        <begin position="1"/>
        <end position="25"/>
    </location>
</feature>
<feature type="compositionally biased region" description="Polar residues" evidence="1">
    <location>
        <begin position="363"/>
        <end position="372"/>
    </location>
</feature>